<evidence type="ECO:0000256" key="1">
    <source>
        <dbReference type="ARBA" id="ARBA00004637"/>
    </source>
</evidence>
<accession>A0A8B9T0P5</accession>
<dbReference type="PANTHER" id="PTHR13172">
    <property type="entry name" value="MITOCHONDRIAL IMPORT INNER MEMBRANE TRANSLOCASE SUBUNIT TIM9B"/>
    <property type="match status" value="1"/>
</dbReference>
<feature type="compositionally biased region" description="Polar residues" evidence="9">
    <location>
        <begin position="1"/>
        <end position="12"/>
    </location>
</feature>
<dbReference type="InterPro" id="IPR035427">
    <property type="entry name" value="Tim10-like_dom_sf"/>
</dbReference>
<feature type="compositionally biased region" description="Gly residues" evidence="9">
    <location>
        <begin position="17"/>
        <end position="41"/>
    </location>
</feature>
<keyword evidence="2" id="KW-0813">Transport</keyword>
<keyword evidence="8" id="KW-1015">Disulfide bond</keyword>
<comment type="subcellular location">
    <subcellularLocation>
        <location evidence="1">Mitochondrion inner membrane</location>
        <topology evidence="1">Peripheral membrane protein</topology>
    </subcellularLocation>
</comment>
<evidence type="ECO:0000313" key="12">
    <source>
        <dbReference type="Proteomes" id="UP000694400"/>
    </source>
</evidence>
<dbReference type="SUPFAM" id="SSF144122">
    <property type="entry name" value="Tim10-like"/>
    <property type="match status" value="1"/>
</dbReference>
<evidence type="ECO:0000256" key="2">
    <source>
        <dbReference type="ARBA" id="ARBA00022448"/>
    </source>
</evidence>
<keyword evidence="4" id="KW-0862">Zinc</keyword>
<evidence type="ECO:0000256" key="6">
    <source>
        <dbReference type="ARBA" id="ARBA00023010"/>
    </source>
</evidence>
<reference evidence="11" key="1">
    <citation type="submission" date="2019-08" db="EMBL/GenBank/DDBJ databases">
        <title>Three high-quality genomes provides insights into domestication of ducks.</title>
        <authorList>
            <person name="Hou Z.C."/>
            <person name="Zhu F."/>
            <person name="Yin Z.T."/>
            <person name="Zhang F."/>
        </authorList>
    </citation>
    <scope>NUCLEOTIDE SEQUENCE [LARGE SCALE GENOMIC DNA]</scope>
</reference>
<dbReference type="Gene3D" id="1.10.287.810">
    <property type="entry name" value="Mitochondrial import inner membrane translocase subunit tim13 like domains"/>
    <property type="match status" value="1"/>
</dbReference>
<feature type="domain" description="Tim10-like" evidence="10">
    <location>
        <begin position="56"/>
        <end position="110"/>
    </location>
</feature>
<dbReference type="InterPro" id="IPR004217">
    <property type="entry name" value="Tim10-like"/>
</dbReference>
<organism evidence="11 12">
    <name type="scientific">Anas platyrhynchos</name>
    <name type="common">Mallard</name>
    <name type="synonym">Anas boschas</name>
    <dbReference type="NCBI Taxonomy" id="8839"/>
    <lineage>
        <taxon>Eukaryota</taxon>
        <taxon>Metazoa</taxon>
        <taxon>Chordata</taxon>
        <taxon>Craniata</taxon>
        <taxon>Vertebrata</taxon>
        <taxon>Euteleostomi</taxon>
        <taxon>Archelosauria</taxon>
        <taxon>Archosauria</taxon>
        <taxon>Dinosauria</taxon>
        <taxon>Saurischia</taxon>
        <taxon>Theropoda</taxon>
        <taxon>Coelurosauria</taxon>
        <taxon>Aves</taxon>
        <taxon>Neognathae</taxon>
        <taxon>Galloanserae</taxon>
        <taxon>Anseriformes</taxon>
        <taxon>Anatidae</taxon>
        <taxon>Anatinae</taxon>
        <taxon>Anas</taxon>
    </lineage>
</organism>
<reference evidence="11" key="3">
    <citation type="submission" date="2025-09" db="UniProtKB">
        <authorList>
            <consortium name="Ensembl"/>
        </authorList>
    </citation>
    <scope>IDENTIFICATION</scope>
</reference>
<evidence type="ECO:0000256" key="5">
    <source>
        <dbReference type="ARBA" id="ARBA00022927"/>
    </source>
</evidence>
<feature type="region of interest" description="Disordered" evidence="9">
    <location>
        <begin position="128"/>
        <end position="186"/>
    </location>
</feature>
<evidence type="ECO:0000256" key="3">
    <source>
        <dbReference type="ARBA" id="ARBA00022723"/>
    </source>
</evidence>
<dbReference type="Pfam" id="PF02953">
    <property type="entry name" value="zf-Tim10_DDP"/>
    <property type="match status" value="1"/>
</dbReference>
<evidence type="ECO:0000259" key="10">
    <source>
        <dbReference type="Pfam" id="PF02953"/>
    </source>
</evidence>
<keyword evidence="6" id="KW-0811">Translocation</keyword>
<keyword evidence="3" id="KW-0479">Metal-binding</keyword>
<dbReference type="GO" id="GO:0046872">
    <property type="term" value="F:metal ion binding"/>
    <property type="evidence" value="ECO:0007669"/>
    <property type="project" value="UniProtKB-KW"/>
</dbReference>
<evidence type="ECO:0000256" key="7">
    <source>
        <dbReference type="ARBA" id="ARBA00023128"/>
    </source>
</evidence>
<sequence>MEPAAEQQQQLRSVRGAGTGRGAAGGGGGGGPGPGRAGGGRVWVPGSRRAAPCPPQLRDFLLLYNRMTELCFCRCVSDLNHRLLTRREELCLERCAGKLVRCNHRLLSAYVALMPSIAQRRAADYEASAARAQEAPAAPAAPDASPGASPDTSPDASPDASPGASPPALAAAAGSGASPEPAGAST</sequence>
<dbReference type="GO" id="GO:0015031">
    <property type="term" value="P:protein transport"/>
    <property type="evidence" value="ECO:0007669"/>
    <property type="project" value="UniProtKB-KW"/>
</dbReference>
<dbReference type="Ensembl" id="ENSAPLT00020015231.1">
    <property type="protein sequence ID" value="ENSAPLP00020014144.1"/>
    <property type="gene ID" value="ENSAPLG00020010304.1"/>
</dbReference>
<evidence type="ECO:0000256" key="8">
    <source>
        <dbReference type="ARBA" id="ARBA00023157"/>
    </source>
</evidence>
<reference evidence="11" key="2">
    <citation type="submission" date="2025-08" db="UniProtKB">
        <authorList>
            <consortium name="Ensembl"/>
        </authorList>
    </citation>
    <scope>IDENTIFICATION</scope>
</reference>
<dbReference type="InterPro" id="IPR050673">
    <property type="entry name" value="Mito_inner_translocase_sub"/>
</dbReference>
<evidence type="ECO:0000313" key="11">
    <source>
        <dbReference type="Ensembl" id="ENSAPLP00020014144.1"/>
    </source>
</evidence>
<keyword evidence="5" id="KW-0653">Protein transport</keyword>
<protein>
    <recommendedName>
        <fullName evidence="10">Tim10-like domain-containing protein</fullName>
    </recommendedName>
</protein>
<proteinExistence type="predicted"/>
<dbReference type="Proteomes" id="UP000694400">
    <property type="component" value="Chromosome 1"/>
</dbReference>
<keyword evidence="7" id="KW-0496">Mitochondrion</keyword>
<name>A0A8B9T0P5_ANAPL</name>
<dbReference type="GO" id="GO:0005743">
    <property type="term" value="C:mitochondrial inner membrane"/>
    <property type="evidence" value="ECO:0007669"/>
    <property type="project" value="UniProtKB-SubCell"/>
</dbReference>
<feature type="region of interest" description="Disordered" evidence="9">
    <location>
        <begin position="1"/>
        <end position="43"/>
    </location>
</feature>
<evidence type="ECO:0000256" key="9">
    <source>
        <dbReference type="SAM" id="MobiDB-lite"/>
    </source>
</evidence>
<dbReference type="AlphaFoldDB" id="A0A8B9T0P5"/>
<evidence type="ECO:0000256" key="4">
    <source>
        <dbReference type="ARBA" id="ARBA00022833"/>
    </source>
</evidence>